<accession>A0ABV3F0S4</accession>
<dbReference type="Gene3D" id="3.40.50.720">
    <property type="entry name" value="NAD(P)-binding Rossmann-like Domain"/>
    <property type="match status" value="1"/>
</dbReference>
<organism evidence="1 2">
    <name type="scientific">Nocardia fusca</name>
    <dbReference type="NCBI Taxonomy" id="941183"/>
    <lineage>
        <taxon>Bacteria</taxon>
        <taxon>Bacillati</taxon>
        <taxon>Actinomycetota</taxon>
        <taxon>Actinomycetes</taxon>
        <taxon>Mycobacteriales</taxon>
        <taxon>Nocardiaceae</taxon>
        <taxon>Nocardia</taxon>
    </lineage>
</organism>
<sequence length="257" mass="26406">MTHLADRKDLAERLRYPVAAASVDASTAASIEALWSQLTHSGAPTTPGRTEEFLVGDEIFAASVVLGRFETWAWADLILSSLARETNLLLPGTRILLLGTGTLADALASAVARFGGRLEVAAQDPVGLIDIAGRHAVPVSTVTDGEIVSSGIDIVLVTGRNHPSLVREAIAPTQRPLVAIDATAPGSTGGLTTVGDTVGTVRGLTELSGARPIFVVPRPSPAALGSVGGDIRALYAVLRSALEPGDADVALAEVLLA</sequence>
<proteinExistence type="predicted"/>
<reference evidence="1 2" key="1">
    <citation type="submission" date="2024-06" db="EMBL/GenBank/DDBJ databases">
        <title>The Natural Products Discovery Center: Release of the First 8490 Sequenced Strains for Exploring Actinobacteria Biosynthetic Diversity.</title>
        <authorList>
            <person name="Kalkreuter E."/>
            <person name="Kautsar S.A."/>
            <person name="Yang D."/>
            <person name="Bader C.D."/>
            <person name="Teijaro C.N."/>
            <person name="Fluegel L."/>
            <person name="Davis C.M."/>
            <person name="Simpson J.R."/>
            <person name="Lauterbach L."/>
            <person name="Steele A.D."/>
            <person name="Gui C."/>
            <person name="Meng S."/>
            <person name="Li G."/>
            <person name="Viehrig K."/>
            <person name="Ye F."/>
            <person name="Su P."/>
            <person name="Kiefer A.F."/>
            <person name="Nichols A."/>
            <person name="Cepeda A.J."/>
            <person name="Yan W."/>
            <person name="Fan B."/>
            <person name="Jiang Y."/>
            <person name="Adhikari A."/>
            <person name="Zheng C.-J."/>
            <person name="Schuster L."/>
            <person name="Cowan T.M."/>
            <person name="Smanski M.J."/>
            <person name="Chevrette M.G."/>
            <person name="De Carvalho L.P.S."/>
            <person name="Shen B."/>
        </authorList>
    </citation>
    <scope>NUCLEOTIDE SEQUENCE [LARGE SCALE GENOMIC DNA]</scope>
    <source>
        <strain evidence="1 2">NPDC050671</strain>
    </source>
</reference>
<dbReference type="EMBL" id="JBFAIH010000001">
    <property type="protein sequence ID" value="MEV0361294.1"/>
    <property type="molecule type" value="Genomic_DNA"/>
</dbReference>
<comment type="caution">
    <text evidence="1">The sequence shown here is derived from an EMBL/GenBank/DDBJ whole genome shotgun (WGS) entry which is preliminary data.</text>
</comment>
<evidence type="ECO:0000313" key="1">
    <source>
        <dbReference type="EMBL" id="MEV0361294.1"/>
    </source>
</evidence>
<evidence type="ECO:0000313" key="2">
    <source>
        <dbReference type="Proteomes" id="UP001551658"/>
    </source>
</evidence>
<keyword evidence="2" id="KW-1185">Reference proteome</keyword>
<name>A0ABV3F0S4_9NOCA</name>
<dbReference type="RefSeq" id="WP_357971977.1">
    <property type="nucleotide sequence ID" value="NZ_JBFAIH010000001.1"/>
</dbReference>
<gene>
    <name evidence="1" type="ORF">AB0H72_01215</name>
</gene>
<dbReference type="Proteomes" id="UP001551658">
    <property type="component" value="Unassembled WGS sequence"/>
</dbReference>
<protein>
    <submittedName>
        <fullName evidence="1">Uncharacterized protein</fullName>
    </submittedName>
</protein>